<keyword evidence="3" id="KW-1185">Reference proteome</keyword>
<dbReference type="Gramene" id="scaffold_301481.1">
    <property type="protein sequence ID" value="scaffold_301481.1"/>
    <property type="gene ID" value="scaffold_301481.1"/>
</dbReference>
<protein>
    <submittedName>
        <fullName evidence="2">Uncharacterized protein</fullName>
    </submittedName>
</protein>
<accession>D7L0M6</accession>
<gene>
    <name evidence="2" type="ORF">ARALYDRAFT_897511</name>
</gene>
<dbReference type="Proteomes" id="UP000008694">
    <property type="component" value="Unassembled WGS sequence"/>
</dbReference>
<name>D7L0M6_ARALL</name>
<dbReference type="AlphaFoldDB" id="D7L0M6"/>
<evidence type="ECO:0000313" key="2">
    <source>
        <dbReference type="EMBL" id="EFH59060.1"/>
    </source>
</evidence>
<dbReference type="EMBL" id="GL348715">
    <property type="protein sequence ID" value="EFH59060.1"/>
    <property type="molecule type" value="Genomic_DNA"/>
</dbReference>
<reference evidence="3" key="1">
    <citation type="journal article" date="2011" name="Nat. Genet.">
        <title>The Arabidopsis lyrata genome sequence and the basis of rapid genome size change.</title>
        <authorList>
            <person name="Hu T.T."/>
            <person name="Pattyn P."/>
            <person name="Bakker E.G."/>
            <person name="Cao J."/>
            <person name="Cheng J.-F."/>
            <person name="Clark R.M."/>
            <person name="Fahlgren N."/>
            <person name="Fawcett J.A."/>
            <person name="Grimwood J."/>
            <person name="Gundlach H."/>
            <person name="Haberer G."/>
            <person name="Hollister J.D."/>
            <person name="Ossowski S."/>
            <person name="Ottilar R.P."/>
            <person name="Salamov A.A."/>
            <person name="Schneeberger K."/>
            <person name="Spannagl M."/>
            <person name="Wang X."/>
            <person name="Yang L."/>
            <person name="Nasrallah M.E."/>
            <person name="Bergelson J."/>
            <person name="Carrington J.C."/>
            <person name="Gaut B.S."/>
            <person name="Schmutz J."/>
            <person name="Mayer K.F.X."/>
            <person name="Van de Peer Y."/>
            <person name="Grigoriev I.V."/>
            <person name="Nordborg M."/>
            <person name="Weigel D."/>
            <person name="Guo Y.-L."/>
        </authorList>
    </citation>
    <scope>NUCLEOTIDE SEQUENCE [LARGE SCALE GENOMIC DNA]</scope>
    <source>
        <strain evidence="3">cv. MN47</strain>
    </source>
</reference>
<proteinExistence type="predicted"/>
<dbReference type="HOGENOM" id="CLU_2200532_0_0_1"/>
<evidence type="ECO:0000313" key="3">
    <source>
        <dbReference type="Proteomes" id="UP000008694"/>
    </source>
</evidence>
<feature type="compositionally biased region" description="Low complexity" evidence="1">
    <location>
        <begin position="50"/>
        <end position="73"/>
    </location>
</feature>
<evidence type="ECO:0000256" key="1">
    <source>
        <dbReference type="SAM" id="MobiDB-lite"/>
    </source>
</evidence>
<feature type="region of interest" description="Disordered" evidence="1">
    <location>
        <begin position="1"/>
        <end position="108"/>
    </location>
</feature>
<sequence>MPKQNLHLNPSHISSHHHFRQPFTGAPSPIPPISPYSQIPTTLQPRHSRSMSQPSSFFSFDSLPPSNPPVSVSVEEKTGAGFSLSLPPSPFTMCHSSSSRNVEDGENR</sequence>
<feature type="compositionally biased region" description="Polar residues" evidence="1">
    <location>
        <begin position="1"/>
        <end position="13"/>
    </location>
</feature>
<organism evidence="3">
    <name type="scientific">Arabidopsis lyrata subsp. lyrata</name>
    <name type="common">Lyre-leaved rock-cress</name>
    <dbReference type="NCBI Taxonomy" id="81972"/>
    <lineage>
        <taxon>Eukaryota</taxon>
        <taxon>Viridiplantae</taxon>
        <taxon>Streptophyta</taxon>
        <taxon>Embryophyta</taxon>
        <taxon>Tracheophyta</taxon>
        <taxon>Spermatophyta</taxon>
        <taxon>Magnoliopsida</taxon>
        <taxon>eudicotyledons</taxon>
        <taxon>Gunneridae</taxon>
        <taxon>Pentapetalae</taxon>
        <taxon>rosids</taxon>
        <taxon>malvids</taxon>
        <taxon>Brassicales</taxon>
        <taxon>Brassicaceae</taxon>
        <taxon>Camelineae</taxon>
        <taxon>Arabidopsis</taxon>
    </lineage>
</organism>